<proteinExistence type="predicted"/>
<feature type="domain" description="Cytochrome c" evidence="5">
    <location>
        <begin position="179"/>
        <end position="260"/>
    </location>
</feature>
<evidence type="ECO:0000256" key="4">
    <source>
        <dbReference type="SAM" id="Phobius"/>
    </source>
</evidence>
<dbReference type="PROSITE" id="PS51007">
    <property type="entry name" value="CYTC"/>
    <property type="match status" value="2"/>
</dbReference>
<dbReference type="InterPro" id="IPR009056">
    <property type="entry name" value="Cyt_c-like_dom"/>
</dbReference>
<evidence type="ECO:0000259" key="5">
    <source>
        <dbReference type="PROSITE" id="PS51007"/>
    </source>
</evidence>
<name>E6QKL4_9ZZZZ</name>
<organism evidence="6">
    <name type="scientific">mine drainage metagenome</name>
    <dbReference type="NCBI Taxonomy" id="410659"/>
    <lineage>
        <taxon>unclassified sequences</taxon>
        <taxon>metagenomes</taxon>
        <taxon>ecological metagenomes</taxon>
    </lineage>
</organism>
<dbReference type="PANTHER" id="PTHR35008:SF4">
    <property type="entry name" value="BLL4482 PROTEIN"/>
    <property type="match status" value="1"/>
</dbReference>
<dbReference type="GO" id="GO:0046872">
    <property type="term" value="F:metal ion binding"/>
    <property type="evidence" value="ECO:0007669"/>
    <property type="project" value="UniProtKB-KW"/>
</dbReference>
<evidence type="ECO:0000256" key="2">
    <source>
        <dbReference type="ARBA" id="ARBA00022723"/>
    </source>
</evidence>
<keyword evidence="1" id="KW-0349">Heme</keyword>
<dbReference type="Pfam" id="PF21342">
    <property type="entry name" value="SoxA-TsdA_cyt-c"/>
    <property type="match status" value="1"/>
</dbReference>
<keyword evidence="4" id="KW-0472">Membrane</keyword>
<gene>
    <name evidence="6" type="ORF">CARN6_1171</name>
</gene>
<keyword evidence="4" id="KW-1133">Transmembrane helix</keyword>
<dbReference type="GO" id="GO:0009055">
    <property type="term" value="F:electron transfer activity"/>
    <property type="evidence" value="ECO:0007669"/>
    <property type="project" value="InterPro"/>
</dbReference>
<feature type="transmembrane region" description="Helical" evidence="4">
    <location>
        <begin position="6"/>
        <end position="25"/>
    </location>
</feature>
<dbReference type="InterPro" id="IPR051459">
    <property type="entry name" value="Cytochrome_c-type_DH"/>
</dbReference>
<protein>
    <submittedName>
        <fullName evidence="6">Cytochrome c, class I</fullName>
    </submittedName>
</protein>
<dbReference type="Pfam" id="PF13442">
    <property type="entry name" value="Cytochrome_CBB3"/>
    <property type="match status" value="1"/>
</dbReference>
<comment type="caution">
    <text evidence="6">The sequence shown here is derived from an EMBL/GenBank/DDBJ whole genome shotgun (WGS) entry which is preliminary data.</text>
</comment>
<evidence type="ECO:0000256" key="3">
    <source>
        <dbReference type="ARBA" id="ARBA00023004"/>
    </source>
</evidence>
<dbReference type="AlphaFoldDB" id="E6QKL4"/>
<feature type="domain" description="Cytochrome c" evidence="5">
    <location>
        <begin position="60"/>
        <end position="157"/>
    </location>
</feature>
<evidence type="ECO:0000313" key="6">
    <source>
        <dbReference type="EMBL" id="CBI07784.1"/>
    </source>
</evidence>
<keyword evidence="3" id="KW-0408">Iron</keyword>
<evidence type="ECO:0000256" key="1">
    <source>
        <dbReference type="ARBA" id="ARBA00022617"/>
    </source>
</evidence>
<dbReference type="GO" id="GO:0020037">
    <property type="term" value="F:heme binding"/>
    <property type="evidence" value="ECO:0007669"/>
    <property type="project" value="InterPro"/>
</dbReference>
<dbReference type="SUPFAM" id="SSF46626">
    <property type="entry name" value="Cytochrome c"/>
    <property type="match status" value="2"/>
</dbReference>
<dbReference type="EMBL" id="CABQ01000141">
    <property type="protein sequence ID" value="CBI07784.1"/>
    <property type="molecule type" value="Genomic_DNA"/>
</dbReference>
<accession>E6QKL4</accession>
<dbReference type="Gene3D" id="1.10.760.10">
    <property type="entry name" value="Cytochrome c-like domain"/>
    <property type="match status" value="2"/>
</dbReference>
<sequence>MKVHGILWVSLGLVAIYVGALWFGFSYPNLRTYAPPAAPPGTLAWEAPLSKDIPAGAQGDLIRSGRLIFRATPQFAADHAGNKMSCGDCHVAGGIAPYASPMVGLPARFPMYNKRAGHVISLKDRIQECFTRSENGTPLDYDGPEMRALMAYIEWLSKPEPERKKFVGRGLVKLPELTPNRRRGALIYGEQCAGCHGSNGAGLVPQFPPLWGPDAFNDGAGMNQIPKMAAFIQHNMPQNRTGILTAQEAYDVAAYIHAQPRPAFNPAYKHY</sequence>
<keyword evidence="4" id="KW-0812">Transmembrane</keyword>
<dbReference type="InterPro" id="IPR036909">
    <property type="entry name" value="Cyt_c-like_dom_sf"/>
</dbReference>
<reference evidence="6" key="1">
    <citation type="submission" date="2009-10" db="EMBL/GenBank/DDBJ databases">
        <title>Diversity of trophic interactions inside an arsenic-rich microbial ecosystem.</title>
        <authorList>
            <person name="Bertin P.N."/>
            <person name="Heinrich-Salmeron A."/>
            <person name="Pelletier E."/>
            <person name="Goulhen-Chollet F."/>
            <person name="Arsene-Ploetze F."/>
            <person name="Gallien S."/>
            <person name="Calteau A."/>
            <person name="Vallenet D."/>
            <person name="Casiot C."/>
            <person name="Chane-Woon-Ming B."/>
            <person name="Giloteaux L."/>
            <person name="Barakat M."/>
            <person name="Bonnefoy V."/>
            <person name="Bruneel O."/>
            <person name="Chandler M."/>
            <person name="Cleiss J."/>
            <person name="Duran R."/>
            <person name="Elbaz-Poulichet F."/>
            <person name="Fonknechten N."/>
            <person name="Lauga B."/>
            <person name="Mornico D."/>
            <person name="Ortet P."/>
            <person name="Schaeffer C."/>
            <person name="Siguier P."/>
            <person name="Alexander Thil Smith A."/>
            <person name="Van Dorsselaer A."/>
            <person name="Weissenbach J."/>
            <person name="Medigue C."/>
            <person name="Le Paslier D."/>
        </authorList>
    </citation>
    <scope>NUCLEOTIDE SEQUENCE</scope>
</reference>
<dbReference type="PANTHER" id="PTHR35008">
    <property type="entry name" value="BLL4482 PROTEIN-RELATED"/>
    <property type="match status" value="1"/>
</dbReference>
<keyword evidence="2" id="KW-0479">Metal-binding</keyword>